<evidence type="ECO:0000313" key="4">
    <source>
        <dbReference type="Proteomes" id="UP000051870"/>
    </source>
</evidence>
<keyword evidence="1" id="KW-1133">Transmembrane helix</keyword>
<dbReference type="Pfam" id="PF10277">
    <property type="entry name" value="Frag1"/>
    <property type="match status" value="1"/>
</dbReference>
<sequence>MSSVSIPTRRSVMVLFAAIVLTGFVIIVVNFQIYQARILYIAAYPELTAAKPPTISGAIRDPAIGNPFAVWISISAVFLFFGVGSMIAALWAEGMRSDQIPPKERRWLTVLSLWSATLQLMACVGMVILSNYRFPDYNDEHMFGSYLFFFSQAFVVVFVEITARRFAKQPERNSVILPSMMRVRRKYVWVPIFLGVAYLVLFLIKNYDLGAFQAAVFQTYVITEPLLISSFLLYNLIFHADMWGAILRYRRA</sequence>
<keyword evidence="1" id="KW-0472">Membrane</keyword>
<protein>
    <submittedName>
        <fullName evidence="3">Frag1/DRAM/Sfk1 family protein</fullName>
    </submittedName>
</protein>
<dbReference type="GeneID" id="83882156"/>
<keyword evidence="4" id="KW-1185">Reference proteome</keyword>
<dbReference type="Proteomes" id="UP000051870">
    <property type="component" value="Unassembled WGS sequence"/>
</dbReference>
<accession>A0A0P1IE72</accession>
<evidence type="ECO:0000313" key="3">
    <source>
        <dbReference type="EMBL" id="CUK07856.1"/>
    </source>
</evidence>
<organism evidence="3 4">
    <name type="scientific">Shimia thalassica</name>
    <dbReference type="NCBI Taxonomy" id="1715693"/>
    <lineage>
        <taxon>Bacteria</taxon>
        <taxon>Pseudomonadati</taxon>
        <taxon>Pseudomonadota</taxon>
        <taxon>Alphaproteobacteria</taxon>
        <taxon>Rhodobacterales</taxon>
        <taxon>Roseobacteraceae</taxon>
    </lineage>
</organism>
<feature type="transmembrane region" description="Helical" evidence="1">
    <location>
        <begin position="12"/>
        <end position="34"/>
    </location>
</feature>
<dbReference type="EMBL" id="CYTW01000004">
    <property type="protein sequence ID" value="CUK07856.1"/>
    <property type="molecule type" value="Genomic_DNA"/>
</dbReference>
<dbReference type="InterPro" id="IPR019402">
    <property type="entry name" value="CWH43_N"/>
</dbReference>
<evidence type="ECO:0000256" key="1">
    <source>
        <dbReference type="SAM" id="Phobius"/>
    </source>
</evidence>
<dbReference type="AlphaFoldDB" id="A0A0P1IE72"/>
<proteinExistence type="predicted"/>
<feature type="transmembrane region" description="Helical" evidence="1">
    <location>
        <begin position="113"/>
        <end position="134"/>
    </location>
</feature>
<name>A0A0P1IE72_9RHOB</name>
<feature type="transmembrane region" description="Helical" evidence="1">
    <location>
        <begin position="146"/>
        <end position="167"/>
    </location>
</feature>
<feature type="transmembrane region" description="Helical" evidence="1">
    <location>
        <begin position="187"/>
        <end position="207"/>
    </location>
</feature>
<gene>
    <name evidence="3" type="ORF">PH7735_03167</name>
</gene>
<evidence type="ECO:0000259" key="2">
    <source>
        <dbReference type="Pfam" id="PF10277"/>
    </source>
</evidence>
<reference evidence="4" key="1">
    <citation type="submission" date="2015-09" db="EMBL/GenBank/DDBJ databases">
        <authorList>
            <person name="Rodrigo-Torres Lidia"/>
            <person name="Arahal R.David."/>
        </authorList>
    </citation>
    <scope>NUCLEOTIDE SEQUENCE [LARGE SCALE GENOMIC DNA]</scope>
    <source>
        <strain evidence="4">CECT 7735</strain>
    </source>
</reference>
<dbReference type="STRING" id="1715693.PH7735_03167"/>
<feature type="transmembrane region" description="Helical" evidence="1">
    <location>
        <begin position="68"/>
        <end position="92"/>
    </location>
</feature>
<feature type="domain" description="CWH43-like N-terminal" evidence="2">
    <location>
        <begin position="12"/>
        <end position="244"/>
    </location>
</feature>
<keyword evidence="1" id="KW-0812">Transmembrane</keyword>
<dbReference type="RefSeq" id="WP_058312343.1">
    <property type="nucleotide sequence ID" value="NZ_CYTW01000004.1"/>
</dbReference>